<dbReference type="GO" id="GO:0034058">
    <property type="term" value="P:endosomal vesicle fusion"/>
    <property type="evidence" value="ECO:0007669"/>
    <property type="project" value="TreeGrafter"/>
</dbReference>
<accession>A0A9P7SMG5</accession>
<dbReference type="Proteomes" id="UP000784919">
    <property type="component" value="Unassembled WGS sequence"/>
</dbReference>
<dbReference type="EMBL" id="SRPS01000307">
    <property type="protein sequence ID" value="KAG5959915.1"/>
    <property type="molecule type" value="Genomic_DNA"/>
</dbReference>
<dbReference type="GO" id="GO:0005737">
    <property type="term" value="C:cytoplasm"/>
    <property type="evidence" value="ECO:0007669"/>
    <property type="project" value="TreeGrafter"/>
</dbReference>
<reference evidence="2 4" key="1">
    <citation type="journal article" date="2020" name="bioRxiv">
        <title>Whole genome comparisons of ergot fungi reveals the divergence and evolution of species within the genus Claviceps are the result of varying mechanisms driving genome evolution and host range expansion.</title>
        <authorList>
            <person name="Wyka S.A."/>
            <person name="Mondo S.J."/>
            <person name="Liu M."/>
            <person name="Dettman J."/>
            <person name="Nalam V."/>
            <person name="Broders K.D."/>
        </authorList>
    </citation>
    <scope>NUCLEOTIDE SEQUENCE</scope>
    <source>
        <strain evidence="2">CCC 1102</strain>
        <strain evidence="3 4">LM583</strain>
    </source>
</reference>
<feature type="region of interest" description="Disordered" evidence="1">
    <location>
        <begin position="1"/>
        <end position="123"/>
    </location>
</feature>
<protein>
    <recommendedName>
        <fullName evidence="6">TGF beta receptor associated protein 1</fullName>
    </recommendedName>
</protein>
<dbReference type="AlphaFoldDB" id="A0A9P7SMG5"/>
<dbReference type="InterPro" id="IPR032914">
    <property type="entry name" value="Vam6/VPS39/TRAP1"/>
</dbReference>
<evidence type="ECO:0000313" key="4">
    <source>
        <dbReference type="Proteomes" id="UP000742024"/>
    </source>
</evidence>
<gene>
    <name evidence="2" type="ORF">E4U56_004704</name>
    <name evidence="3" type="ORF">E4U57_007141</name>
</gene>
<evidence type="ECO:0000313" key="2">
    <source>
        <dbReference type="EMBL" id="KAG5959915.1"/>
    </source>
</evidence>
<evidence type="ECO:0008006" key="6">
    <source>
        <dbReference type="Google" id="ProtNLM"/>
    </source>
</evidence>
<dbReference type="PANTHER" id="PTHR12894:SF27">
    <property type="entry name" value="TRANSFORMING GROWTH FACTOR-BETA RECEPTOR-ASSOCIATED PROTEIN 1"/>
    <property type="match status" value="1"/>
</dbReference>
<dbReference type="GO" id="GO:0006914">
    <property type="term" value="P:autophagy"/>
    <property type="evidence" value="ECO:0007669"/>
    <property type="project" value="TreeGrafter"/>
</dbReference>
<dbReference type="PANTHER" id="PTHR12894">
    <property type="entry name" value="CNH DOMAIN CONTAINING"/>
    <property type="match status" value="1"/>
</dbReference>
<feature type="compositionally biased region" description="Polar residues" evidence="1">
    <location>
        <begin position="25"/>
        <end position="34"/>
    </location>
</feature>
<dbReference type="Proteomes" id="UP000742024">
    <property type="component" value="Unassembled WGS sequence"/>
</dbReference>
<evidence type="ECO:0000256" key="1">
    <source>
        <dbReference type="SAM" id="MobiDB-lite"/>
    </source>
</evidence>
<evidence type="ECO:0000313" key="5">
    <source>
        <dbReference type="Proteomes" id="UP000784919"/>
    </source>
</evidence>
<name>A0A9P7SMG5_9HYPO</name>
<comment type="caution">
    <text evidence="2">The sequence shown here is derived from an EMBL/GenBank/DDBJ whole genome shotgun (WGS) entry which is preliminary data.</text>
</comment>
<organism evidence="2 5">
    <name type="scientific">Claviceps arundinis</name>
    <dbReference type="NCBI Taxonomy" id="1623583"/>
    <lineage>
        <taxon>Eukaryota</taxon>
        <taxon>Fungi</taxon>
        <taxon>Dikarya</taxon>
        <taxon>Ascomycota</taxon>
        <taxon>Pezizomycotina</taxon>
        <taxon>Sordariomycetes</taxon>
        <taxon>Hypocreomycetidae</taxon>
        <taxon>Hypocreales</taxon>
        <taxon>Clavicipitaceae</taxon>
        <taxon>Claviceps</taxon>
    </lineage>
</organism>
<evidence type="ECO:0000313" key="3">
    <source>
        <dbReference type="EMBL" id="KAG5968194.1"/>
    </source>
</evidence>
<dbReference type="EMBL" id="SRPR01000007">
    <property type="protein sequence ID" value="KAG5968194.1"/>
    <property type="molecule type" value="Genomic_DNA"/>
</dbReference>
<dbReference type="GO" id="GO:0016020">
    <property type="term" value="C:membrane"/>
    <property type="evidence" value="ECO:0007669"/>
    <property type="project" value="TreeGrafter"/>
</dbReference>
<feature type="region of interest" description="Disordered" evidence="1">
    <location>
        <begin position="291"/>
        <end position="310"/>
    </location>
</feature>
<keyword evidence="4" id="KW-1185">Reference proteome</keyword>
<proteinExistence type="predicted"/>
<sequence length="969" mass="107960">MSISTLDETPVEQVGMPRPLDGAETRTTNQYSNENPKRSSSRNTRIQDHNRPSSQADDTGLVQQSVTPEHSISHQRSGPESTPAQTDVDKPLPVTPTYGDSEPSRKPEISSGTPITMRPHIASPSPDEFLLVIGTKASEPGLGMFVSLDGEPTRATIQFDSYPEQVVVDGGNSDMMTSRQTGITTDGHVIASICRNSDQEGSRFGLQIQHVNAGQEANPTKYWLEANSPPSGQPYGMAILTGRGQIRLDEVVSKLSQKRFASFPGSWKQSTRSPKTSDTRTALLAEQVSREQEFFESDDPQDNNGSRPEDWELARIKEGEDFARRLAKAETKLVVWNADRIWWAIRNPLIIQLDTILDSASTSGRMADIDTRPLKSVLSLIRGRDARNELDYMTLEYLKQKCGLALWISVLAPASANQTMVDSELRALQNILVDSKLDPRVIISMVPGVRDDIIEGPRGIWIYAGVKKIAEHYLRNASSDVSGSGKATLQGIDSRALQFLRHFLSSWRKMKGFGSVPDESEVFQTVDAALLIVLLEMDHRSHEGVARDREGREEEGEGEAVRMELYELVDGGVACFDRAVDVLESYHRLFVLSRLYQSRKMVGHVLATWKRIIEGEKDDMYEFQGGESRVKDYLGKISSRSLVKEYGIWLANRNPRLGMQVFAEDAATAPKFDPPEVVSILRTEAPAAVKYYLEYLVFDKGLTSYVGELLKFYVDVVLGDLETSETSREAVMAAYDAYRALQAPKPTYHNFLMENAPPDDEVSSSRLWLLQLLSSPHDYDAAAILARIQGLPGDLLVPETIILAGRQHRHEEALRLLVHQLGDYDTAVAYCLRGGSSLYSPQPPTRHRSDSTPEADRQRRLFRAVLGEFLTIADASTRVEQTSALLERFGGWFDLHYVLDLVPDTWSVDMFARFLTGALSRIARNKHEITMRRGLSAAVNSRLNYQLVVEVQEKGPSIEGETLEGGAAE</sequence>
<dbReference type="OrthoDB" id="5325112at2759"/>
<feature type="compositionally biased region" description="Polar residues" evidence="1">
    <location>
        <begin position="52"/>
        <end position="85"/>
    </location>
</feature>